<dbReference type="AlphaFoldDB" id="A0A1A9VQR5"/>
<name>A0A1A9VQR5_GLOAU</name>
<organism evidence="1 2">
    <name type="scientific">Glossina austeni</name>
    <name type="common">Savannah tsetse fly</name>
    <dbReference type="NCBI Taxonomy" id="7395"/>
    <lineage>
        <taxon>Eukaryota</taxon>
        <taxon>Metazoa</taxon>
        <taxon>Ecdysozoa</taxon>
        <taxon>Arthropoda</taxon>
        <taxon>Hexapoda</taxon>
        <taxon>Insecta</taxon>
        <taxon>Pterygota</taxon>
        <taxon>Neoptera</taxon>
        <taxon>Endopterygota</taxon>
        <taxon>Diptera</taxon>
        <taxon>Brachycera</taxon>
        <taxon>Muscomorpha</taxon>
        <taxon>Hippoboscoidea</taxon>
        <taxon>Glossinidae</taxon>
        <taxon>Glossina</taxon>
    </lineage>
</organism>
<dbReference type="Proteomes" id="UP000078200">
    <property type="component" value="Unassembled WGS sequence"/>
</dbReference>
<keyword evidence="2" id="KW-1185">Reference proteome</keyword>
<reference evidence="1" key="1">
    <citation type="submission" date="2020-05" db="UniProtKB">
        <authorList>
            <consortium name="EnsemblMetazoa"/>
        </authorList>
    </citation>
    <scope>IDENTIFICATION</scope>
    <source>
        <strain evidence="1">TTRI</strain>
    </source>
</reference>
<proteinExistence type="predicted"/>
<evidence type="ECO:0000313" key="1">
    <source>
        <dbReference type="EnsemblMetazoa" id="GAUT044591-PA"/>
    </source>
</evidence>
<dbReference type="VEuPathDB" id="VectorBase:GAUT044591"/>
<protein>
    <submittedName>
        <fullName evidence="1">Uncharacterized protein</fullName>
    </submittedName>
</protein>
<evidence type="ECO:0000313" key="2">
    <source>
        <dbReference type="Proteomes" id="UP000078200"/>
    </source>
</evidence>
<dbReference type="EnsemblMetazoa" id="GAUT044591-RA">
    <property type="protein sequence ID" value="GAUT044591-PA"/>
    <property type="gene ID" value="GAUT044591"/>
</dbReference>
<sequence length="137" mass="15483">MEPRFITSWECPGKRSNRLPLSTNKIPDDCGSLKLRHLHRRSLKLHRLVSRRQNSRMAGSANSNVKVKFSKRLLCTTPIVPFEEGIRFAGICVVSCTVHERNNILAENAAKMSLDLLTSSHTHEKKNEIPPLSKGLK</sequence>
<accession>A0A1A9VQR5</accession>